<evidence type="ECO:0000313" key="9">
    <source>
        <dbReference type="Proteomes" id="UP000242188"/>
    </source>
</evidence>
<dbReference type="AlphaFoldDB" id="A0A210Q026"/>
<dbReference type="PANTHER" id="PTHR10073">
    <property type="entry name" value="DNA MISMATCH REPAIR PROTEIN MLH, PMS, MUTL"/>
    <property type="match status" value="1"/>
</dbReference>
<proteinExistence type="inferred from homology"/>
<dbReference type="GO" id="GO:0032389">
    <property type="term" value="C:MutLalpha complex"/>
    <property type="evidence" value="ECO:0007669"/>
    <property type="project" value="TreeGrafter"/>
</dbReference>
<gene>
    <name evidence="8" type="ORF">KP79_PYT19504</name>
</gene>
<feature type="region of interest" description="Disordered" evidence="6">
    <location>
        <begin position="256"/>
        <end position="294"/>
    </location>
</feature>
<keyword evidence="5" id="KW-0539">Nucleus</keyword>
<reference evidence="8 9" key="1">
    <citation type="journal article" date="2017" name="Nat. Ecol. Evol.">
        <title>Scallop genome provides insights into evolution of bilaterian karyotype and development.</title>
        <authorList>
            <person name="Wang S."/>
            <person name="Zhang J."/>
            <person name="Jiao W."/>
            <person name="Li J."/>
            <person name="Xun X."/>
            <person name="Sun Y."/>
            <person name="Guo X."/>
            <person name="Huan P."/>
            <person name="Dong B."/>
            <person name="Zhang L."/>
            <person name="Hu X."/>
            <person name="Sun X."/>
            <person name="Wang J."/>
            <person name="Zhao C."/>
            <person name="Wang Y."/>
            <person name="Wang D."/>
            <person name="Huang X."/>
            <person name="Wang R."/>
            <person name="Lv J."/>
            <person name="Li Y."/>
            <person name="Zhang Z."/>
            <person name="Liu B."/>
            <person name="Lu W."/>
            <person name="Hui Y."/>
            <person name="Liang J."/>
            <person name="Zhou Z."/>
            <person name="Hou R."/>
            <person name="Li X."/>
            <person name="Liu Y."/>
            <person name="Li H."/>
            <person name="Ning X."/>
            <person name="Lin Y."/>
            <person name="Zhao L."/>
            <person name="Xing Q."/>
            <person name="Dou J."/>
            <person name="Li Y."/>
            <person name="Mao J."/>
            <person name="Guo H."/>
            <person name="Dou H."/>
            <person name="Li T."/>
            <person name="Mu C."/>
            <person name="Jiang W."/>
            <person name="Fu Q."/>
            <person name="Fu X."/>
            <person name="Miao Y."/>
            <person name="Liu J."/>
            <person name="Yu Q."/>
            <person name="Li R."/>
            <person name="Liao H."/>
            <person name="Li X."/>
            <person name="Kong Y."/>
            <person name="Jiang Z."/>
            <person name="Chourrout D."/>
            <person name="Li R."/>
            <person name="Bao Z."/>
        </authorList>
    </citation>
    <scope>NUCLEOTIDE SEQUENCE [LARGE SCALE GENOMIC DNA]</scope>
    <source>
        <strain evidence="8 9">PY_sf001</strain>
    </source>
</reference>
<keyword evidence="4" id="KW-0234">DNA repair</keyword>
<dbReference type="SUPFAM" id="SSF54211">
    <property type="entry name" value="Ribosomal protein S5 domain 2-like"/>
    <property type="match status" value="1"/>
</dbReference>
<dbReference type="STRING" id="6573.A0A210Q026"/>
<dbReference type="GO" id="GO:0006298">
    <property type="term" value="P:mismatch repair"/>
    <property type="evidence" value="ECO:0007669"/>
    <property type="project" value="InterPro"/>
</dbReference>
<evidence type="ECO:0000256" key="2">
    <source>
        <dbReference type="ARBA" id="ARBA00006082"/>
    </source>
</evidence>
<comment type="subcellular location">
    <subcellularLocation>
        <location evidence="1">Nucleus</location>
    </subcellularLocation>
</comment>
<feature type="domain" description="DNA mismatch repair protein S5" evidence="7">
    <location>
        <begin position="81"/>
        <end position="200"/>
    </location>
</feature>
<dbReference type="Pfam" id="PF16413">
    <property type="entry name" value="Mlh1_C"/>
    <property type="match status" value="1"/>
</dbReference>
<keyword evidence="3" id="KW-0227">DNA damage</keyword>
<sequence length="549" mass="61752">MLPRLPTLDPPSLTLVRLVWPVKTMNLTRSSGHVPPVPKIAQGNSLPTTTTRRRHYIRTLQNGRLTGQNGTMTSIDVSSRTRDVNKTPPAKELVEIDHEDSRLSFKVHGFVTNANYSMKKCTMLLFINHRLVDSSTLRKSLDTVYQAYLPKNSHPFMYLSLEIAPQNVDVNVHPTKHEVHFLHEDAIIESIQKAVEAKLLGSNSSRTYFTQALLPNASIAADDKASSSSGSGDKTYAHHMVRTDSKEQKLDAFLRGPANQSSSNQGNGGHSEDSSAMEVDDGPGQVSSSKTDNALRLQTKRRQIKLSSVLSLQQAIRDDTHKGLSEMFKNHKFVGCVNEKFALMQHQTKLYLVNTTNLSKELFYQIMLLDFGNFGNLRLSEPAPLYELAMLALDLEESGWVEADGPKEDLANYIVEFLSSKREMLQDYFSVEIDETGNLCTVPMLLENFVPDMEGLPMYILRLATEVDWDVEKACFGNIASETSYFYSIKKSMFLPAEDTEEEKWKFTTEHVVFPALRSLLYPPASLSQDSSILQIANLPDLYKVFERC</sequence>
<evidence type="ECO:0000256" key="1">
    <source>
        <dbReference type="ARBA" id="ARBA00004123"/>
    </source>
</evidence>
<dbReference type="GO" id="GO:0030983">
    <property type="term" value="F:mismatched DNA binding"/>
    <property type="evidence" value="ECO:0007669"/>
    <property type="project" value="InterPro"/>
</dbReference>
<dbReference type="InterPro" id="IPR013507">
    <property type="entry name" value="DNA_mismatch_S5_2-like"/>
</dbReference>
<comment type="caution">
    <text evidence="8">The sequence shown here is derived from an EMBL/GenBank/DDBJ whole genome shotgun (WGS) entry which is preliminary data.</text>
</comment>
<dbReference type="InterPro" id="IPR020568">
    <property type="entry name" value="Ribosomal_Su5_D2-typ_SF"/>
</dbReference>
<dbReference type="EMBL" id="NEDP02005319">
    <property type="protein sequence ID" value="OWF42101.1"/>
    <property type="molecule type" value="Genomic_DNA"/>
</dbReference>
<dbReference type="InterPro" id="IPR014721">
    <property type="entry name" value="Ribsml_uS5_D2-typ_fold_subgr"/>
</dbReference>
<dbReference type="PANTHER" id="PTHR10073:SF12">
    <property type="entry name" value="DNA MISMATCH REPAIR PROTEIN MLH1"/>
    <property type="match status" value="1"/>
</dbReference>
<evidence type="ECO:0000256" key="6">
    <source>
        <dbReference type="SAM" id="MobiDB-lite"/>
    </source>
</evidence>
<accession>A0A210Q026</accession>
<organism evidence="8 9">
    <name type="scientific">Mizuhopecten yessoensis</name>
    <name type="common">Japanese scallop</name>
    <name type="synonym">Patinopecten yessoensis</name>
    <dbReference type="NCBI Taxonomy" id="6573"/>
    <lineage>
        <taxon>Eukaryota</taxon>
        <taxon>Metazoa</taxon>
        <taxon>Spiralia</taxon>
        <taxon>Lophotrochozoa</taxon>
        <taxon>Mollusca</taxon>
        <taxon>Bivalvia</taxon>
        <taxon>Autobranchia</taxon>
        <taxon>Pteriomorphia</taxon>
        <taxon>Pectinida</taxon>
        <taxon>Pectinoidea</taxon>
        <taxon>Pectinidae</taxon>
        <taxon>Mizuhopecten</taxon>
    </lineage>
</organism>
<dbReference type="OrthoDB" id="10263226at2759"/>
<keyword evidence="9" id="KW-1185">Reference proteome</keyword>
<dbReference type="FunFam" id="3.30.230.10:FF:000014">
    <property type="entry name" value="DNA mismatch repair protein Mlh1"/>
    <property type="match status" value="1"/>
</dbReference>
<dbReference type="SMART" id="SM01340">
    <property type="entry name" value="DNA_mis_repair"/>
    <property type="match status" value="1"/>
</dbReference>
<dbReference type="GO" id="GO:0016887">
    <property type="term" value="F:ATP hydrolysis activity"/>
    <property type="evidence" value="ECO:0007669"/>
    <property type="project" value="InterPro"/>
</dbReference>
<comment type="similarity">
    <text evidence="2">Belongs to the DNA mismatch repair MutL/HexB family.</text>
</comment>
<evidence type="ECO:0000259" key="7">
    <source>
        <dbReference type="SMART" id="SM01340"/>
    </source>
</evidence>
<evidence type="ECO:0000256" key="5">
    <source>
        <dbReference type="ARBA" id="ARBA00023242"/>
    </source>
</evidence>
<protein>
    <submittedName>
        <fullName evidence="8">DNA mismatch repair protein Mlh1</fullName>
    </submittedName>
</protein>
<dbReference type="CDD" id="cd03483">
    <property type="entry name" value="MutL_Trans_MLH1"/>
    <property type="match status" value="1"/>
</dbReference>
<evidence type="ECO:0000256" key="3">
    <source>
        <dbReference type="ARBA" id="ARBA00022763"/>
    </source>
</evidence>
<evidence type="ECO:0000256" key="4">
    <source>
        <dbReference type="ARBA" id="ARBA00023204"/>
    </source>
</evidence>
<evidence type="ECO:0000313" key="8">
    <source>
        <dbReference type="EMBL" id="OWF42101.1"/>
    </source>
</evidence>
<dbReference type="Proteomes" id="UP000242188">
    <property type="component" value="Unassembled WGS sequence"/>
</dbReference>
<dbReference type="Pfam" id="PF01119">
    <property type="entry name" value="DNA_mis_repair"/>
    <property type="match status" value="1"/>
</dbReference>
<dbReference type="GO" id="GO:0005524">
    <property type="term" value="F:ATP binding"/>
    <property type="evidence" value="ECO:0007669"/>
    <property type="project" value="InterPro"/>
</dbReference>
<dbReference type="GO" id="GO:0140664">
    <property type="term" value="F:ATP-dependent DNA damage sensor activity"/>
    <property type="evidence" value="ECO:0007669"/>
    <property type="project" value="InterPro"/>
</dbReference>
<dbReference type="InterPro" id="IPR038973">
    <property type="entry name" value="MutL/Mlh/Pms-like"/>
</dbReference>
<dbReference type="Gene3D" id="3.30.230.10">
    <property type="match status" value="1"/>
</dbReference>
<name>A0A210Q026_MIZYE</name>
<dbReference type="InterPro" id="IPR032189">
    <property type="entry name" value="Mlh1_C"/>
</dbReference>